<dbReference type="RefSeq" id="WP_010324539.1">
    <property type="nucleotide sequence ID" value="NZ_FTMN01000005.1"/>
</dbReference>
<reference evidence="3 4" key="1">
    <citation type="submission" date="2017-01" db="EMBL/GenBank/DDBJ databases">
        <authorList>
            <person name="Mah S.A."/>
            <person name="Swanson W.J."/>
            <person name="Moy G.W."/>
            <person name="Vacquier V.D."/>
        </authorList>
    </citation>
    <scope>NUCLEOTIDE SEQUENCE [LARGE SCALE GENOMIC DNA]</scope>
    <source>
        <strain evidence="3 4">DSM 7027</strain>
    </source>
</reference>
<dbReference type="EMBL" id="FTMN01000005">
    <property type="protein sequence ID" value="SIQ47130.1"/>
    <property type="molecule type" value="Genomic_DNA"/>
</dbReference>
<feature type="domain" description="PepSY" evidence="2">
    <location>
        <begin position="52"/>
        <end position="104"/>
    </location>
</feature>
<sequence>MEINQVSARTPRLIFGCCGICSLLAGLAWADVDNLAPPAAGTSALKGSGVNLVQASEIAREQLGGEVIRAELTRFQGGRVYKVRLLEQGRVRDVLIDAANGTLLQPEQPEQAE</sequence>
<feature type="chain" id="PRO_5009938330" evidence="1">
    <location>
        <begin position="31"/>
        <end position="113"/>
    </location>
</feature>
<dbReference type="Gene3D" id="3.10.450.40">
    <property type="match status" value="1"/>
</dbReference>
<keyword evidence="4" id="KW-1185">Reference proteome</keyword>
<gene>
    <name evidence="3" type="ORF">SAMN05421647_10581</name>
</gene>
<dbReference type="Proteomes" id="UP000186895">
    <property type="component" value="Unassembled WGS sequence"/>
</dbReference>
<keyword evidence="1" id="KW-0732">Signal</keyword>
<protein>
    <submittedName>
        <fullName evidence="3">Peptidase propeptide and YPEB domain-containing protein</fullName>
    </submittedName>
</protein>
<dbReference type="Pfam" id="PF03413">
    <property type="entry name" value="PepSY"/>
    <property type="match status" value="1"/>
</dbReference>
<dbReference type="InterPro" id="IPR025711">
    <property type="entry name" value="PepSY"/>
</dbReference>
<evidence type="ECO:0000313" key="4">
    <source>
        <dbReference type="Proteomes" id="UP000186895"/>
    </source>
</evidence>
<dbReference type="STRING" id="49186.SAMN05421647_10581"/>
<proteinExistence type="predicted"/>
<evidence type="ECO:0000313" key="3">
    <source>
        <dbReference type="EMBL" id="SIQ47130.1"/>
    </source>
</evidence>
<feature type="signal peptide" evidence="1">
    <location>
        <begin position="1"/>
        <end position="30"/>
    </location>
</feature>
<accession>A0A1N6T1D4</accession>
<dbReference type="AlphaFoldDB" id="A0A1N6T1D4"/>
<organism evidence="3 4">
    <name type="scientific">Marinobacterium stanieri</name>
    <dbReference type="NCBI Taxonomy" id="49186"/>
    <lineage>
        <taxon>Bacteria</taxon>
        <taxon>Pseudomonadati</taxon>
        <taxon>Pseudomonadota</taxon>
        <taxon>Gammaproteobacteria</taxon>
        <taxon>Oceanospirillales</taxon>
        <taxon>Oceanospirillaceae</taxon>
        <taxon>Marinobacterium</taxon>
    </lineage>
</organism>
<evidence type="ECO:0000259" key="2">
    <source>
        <dbReference type="Pfam" id="PF03413"/>
    </source>
</evidence>
<evidence type="ECO:0000256" key="1">
    <source>
        <dbReference type="SAM" id="SignalP"/>
    </source>
</evidence>
<name>A0A1N6T1D4_9GAMM</name>